<evidence type="ECO:0000313" key="1">
    <source>
        <dbReference type="EMBL" id="GMG84367.1"/>
    </source>
</evidence>
<sequence>MKLSDLEWNDGETGGVLNTTYSMAEARFDHRGHHFVAVEWYRRTGHPFHPYASLILITEECDQTSDAGLLRSIAFGAQGVEQDGRPRAVHSAILGRRVILIADATDRGLDLTEALDGIL</sequence>
<dbReference type="RefSeq" id="WP_285673406.1">
    <property type="nucleotide sequence ID" value="NZ_BSYI01000034.1"/>
</dbReference>
<evidence type="ECO:0000313" key="2">
    <source>
        <dbReference type="Proteomes" id="UP001239909"/>
    </source>
</evidence>
<dbReference type="Proteomes" id="UP001239909">
    <property type="component" value="Unassembled WGS sequence"/>
</dbReference>
<keyword evidence="2" id="KW-1185">Reference proteome</keyword>
<proteinExistence type="predicted"/>
<protein>
    <submittedName>
        <fullName evidence="1">Uncharacterized protein</fullName>
    </submittedName>
</protein>
<comment type="caution">
    <text evidence="1">The sequence shown here is derived from an EMBL/GenBank/DDBJ whole genome shotgun (WGS) entry which is preliminary data.</text>
</comment>
<dbReference type="EMBL" id="BSYI01000034">
    <property type="protein sequence ID" value="GMG84367.1"/>
    <property type="molecule type" value="Genomic_DNA"/>
</dbReference>
<organism evidence="1 2">
    <name type="scientific">Paralimibaculum aggregatum</name>
    <dbReference type="NCBI Taxonomy" id="3036245"/>
    <lineage>
        <taxon>Bacteria</taxon>
        <taxon>Pseudomonadati</taxon>
        <taxon>Pseudomonadota</taxon>
        <taxon>Alphaproteobacteria</taxon>
        <taxon>Rhodobacterales</taxon>
        <taxon>Paracoccaceae</taxon>
        <taxon>Paralimibaculum</taxon>
    </lineage>
</organism>
<accession>A0ABQ6LQP1</accession>
<name>A0ABQ6LQP1_9RHOB</name>
<gene>
    <name evidence="1" type="ORF">LNKW23_35820</name>
</gene>
<reference evidence="1 2" key="1">
    <citation type="submission" date="2023-04" db="EMBL/GenBank/DDBJ databases">
        <title>Marinoamorphus aggregata gen. nov., sp. Nov., isolate from tissue of brittle star Ophioplocus japonicus.</title>
        <authorList>
            <person name="Kawano K."/>
            <person name="Sawayama S."/>
            <person name="Nakagawa S."/>
        </authorList>
    </citation>
    <scope>NUCLEOTIDE SEQUENCE [LARGE SCALE GENOMIC DNA]</scope>
    <source>
        <strain evidence="1 2">NKW23</strain>
    </source>
</reference>